<dbReference type="EMBL" id="CYSR01000032">
    <property type="protein sequence ID" value="CUI01615.1"/>
    <property type="molecule type" value="Genomic_DNA"/>
</dbReference>
<evidence type="ECO:0000313" key="1">
    <source>
        <dbReference type="EMBL" id="CUI01615.1"/>
    </source>
</evidence>
<name>A0A0P1HDK5_9RHOB</name>
<dbReference type="Proteomes" id="UP001058514">
    <property type="component" value="Plasmid unnamed3"/>
</dbReference>
<dbReference type="AlphaFoldDB" id="A0A0P1HDK5"/>
<reference evidence="2" key="2">
    <citation type="submission" date="2021-08" db="EMBL/GenBank/DDBJ databases">
        <authorList>
            <person name="Nwanade C."/>
            <person name="Wang M."/>
            <person name="Masoudi A."/>
            <person name="Yu Z."/>
            <person name="Liu J."/>
        </authorList>
    </citation>
    <scope>NUCLEOTIDE SEQUENCE</scope>
    <source>
        <strain evidence="2">S166</strain>
        <plasmid evidence="2">unnamed3</plasmid>
    </source>
</reference>
<protein>
    <submittedName>
        <fullName evidence="1">Sulfotransferase family protein</fullName>
    </submittedName>
</protein>
<dbReference type="RefSeq" id="WP_082649574.1">
    <property type="nucleotide sequence ID" value="NZ_CP081054.1"/>
</dbReference>
<keyword evidence="2" id="KW-0614">Plasmid</keyword>
<dbReference type="Proteomes" id="UP000051326">
    <property type="component" value="Unassembled WGS sequence"/>
</dbReference>
<dbReference type="InterPro" id="IPR005331">
    <property type="entry name" value="Sulfotransferase"/>
</dbReference>
<dbReference type="SUPFAM" id="SSF52540">
    <property type="entry name" value="P-loop containing nucleoside triphosphate hydrolases"/>
    <property type="match status" value="1"/>
</dbReference>
<gene>
    <name evidence="2" type="ORF">K3718_20025</name>
    <name evidence="1" type="ORF">PHA8399_03761</name>
</gene>
<evidence type="ECO:0000313" key="2">
    <source>
        <dbReference type="EMBL" id="UWQ43766.1"/>
    </source>
</evidence>
<sequence length="216" mass="25071">MSIIDLDGWRGRLHGTYRDWRLRWDMAKAKRRGPPDTIWQAPLIFIHIPKSAGSSILSLGVARTRGHQTYAFYEKWARGREIPPTFAVTRDPYARYLSAYRYLRNGGGNGVDRAWANQNLHGDHNTFATERLHRPEVQNWMHFRPQTEFLNGAHGAVTHILRLEALEDEWEPFARQYGLPETLPRKNTTSGREELSPAARQAIRRVYADDFDQIGY</sequence>
<keyword evidence="1" id="KW-0808">Transferase</keyword>
<dbReference type="Gene3D" id="3.40.50.300">
    <property type="entry name" value="P-loop containing nucleotide triphosphate hydrolases"/>
    <property type="match status" value="1"/>
</dbReference>
<dbReference type="InterPro" id="IPR027417">
    <property type="entry name" value="P-loop_NTPase"/>
</dbReference>
<keyword evidence="4" id="KW-1185">Reference proteome</keyword>
<dbReference type="GO" id="GO:0008146">
    <property type="term" value="F:sulfotransferase activity"/>
    <property type="evidence" value="ECO:0007669"/>
    <property type="project" value="InterPro"/>
</dbReference>
<evidence type="ECO:0000313" key="3">
    <source>
        <dbReference type="Proteomes" id="UP000051326"/>
    </source>
</evidence>
<dbReference type="EMBL" id="CP081054">
    <property type="protein sequence ID" value="UWQ43766.1"/>
    <property type="molecule type" value="Genomic_DNA"/>
</dbReference>
<dbReference type="Pfam" id="PF03567">
    <property type="entry name" value="Sulfotransfer_2"/>
    <property type="match status" value="1"/>
</dbReference>
<reference evidence="1 3" key="1">
    <citation type="submission" date="2015-09" db="EMBL/GenBank/DDBJ databases">
        <authorList>
            <consortium name="Swine Surveillance"/>
        </authorList>
    </citation>
    <scope>NUCLEOTIDE SEQUENCE [LARGE SCALE GENOMIC DNA]</scope>
    <source>
        <strain evidence="1 3">CECT 8399</strain>
    </source>
</reference>
<proteinExistence type="predicted"/>
<organism evidence="1 3">
    <name type="scientific">Leisingera aquaemixtae</name>
    <dbReference type="NCBI Taxonomy" id="1396826"/>
    <lineage>
        <taxon>Bacteria</taxon>
        <taxon>Pseudomonadati</taxon>
        <taxon>Pseudomonadota</taxon>
        <taxon>Alphaproteobacteria</taxon>
        <taxon>Rhodobacterales</taxon>
        <taxon>Roseobacteraceae</taxon>
        <taxon>Leisingera</taxon>
    </lineage>
</organism>
<dbReference type="GO" id="GO:0016020">
    <property type="term" value="C:membrane"/>
    <property type="evidence" value="ECO:0007669"/>
    <property type="project" value="InterPro"/>
</dbReference>
<evidence type="ECO:0000313" key="4">
    <source>
        <dbReference type="Proteomes" id="UP001058514"/>
    </source>
</evidence>
<geneLocation type="plasmid" evidence="2 4">
    <name>unnamed3</name>
</geneLocation>
<accession>A0A0P1HDK5</accession>